<feature type="domain" description="DUF7779" evidence="2">
    <location>
        <begin position="304"/>
        <end position="412"/>
    </location>
</feature>
<reference evidence="3" key="1">
    <citation type="submission" date="2020-05" db="EMBL/GenBank/DDBJ databases">
        <title>Mycena genomes resolve the evolution of fungal bioluminescence.</title>
        <authorList>
            <person name="Tsai I.J."/>
        </authorList>
    </citation>
    <scope>NUCLEOTIDE SEQUENCE</scope>
    <source>
        <strain evidence="3">CCC161011</strain>
    </source>
</reference>
<evidence type="ECO:0000313" key="3">
    <source>
        <dbReference type="EMBL" id="KAF7333763.1"/>
    </source>
</evidence>
<gene>
    <name evidence="3" type="ORF">MVEN_02333000</name>
</gene>
<dbReference type="Gene3D" id="1.25.40.10">
    <property type="entry name" value="Tetratricopeptide repeat domain"/>
    <property type="match status" value="2"/>
</dbReference>
<organism evidence="3 4">
    <name type="scientific">Mycena venus</name>
    <dbReference type="NCBI Taxonomy" id="2733690"/>
    <lineage>
        <taxon>Eukaryota</taxon>
        <taxon>Fungi</taxon>
        <taxon>Dikarya</taxon>
        <taxon>Basidiomycota</taxon>
        <taxon>Agaricomycotina</taxon>
        <taxon>Agaricomycetes</taxon>
        <taxon>Agaricomycetidae</taxon>
        <taxon>Agaricales</taxon>
        <taxon>Marasmiineae</taxon>
        <taxon>Mycenaceae</taxon>
        <taxon>Mycena</taxon>
    </lineage>
</organism>
<accession>A0A8H7CFP6</accession>
<dbReference type="EMBL" id="JACAZI010000028">
    <property type="protein sequence ID" value="KAF7333763.1"/>
    <property type="molecule type" value="Genomic_DNA"/>
</dbReference>
<evidence type="ECO:0000256" key="1">
    <source>
        <dbReference type="SAM" id="MobiDB-lite"/>
    </source>
</evidence>
<dbReference type="OrthoDB" id="1658288at2759"/>
<keyword evidence="4" id="KW-1185">Reference proteome</keyword>
<name>A0A8H7CFP6_9AGAR</name>
<dbReference type="InterPro" id="IPR053137">
    <property type="entry name" value="NLR-like"/>
</dbReference>
<feature type="region of interest" description="Disordered" evidence="1">
    <location>
        <begin position="20"/>
        <end position="41"/>
    </location>
</feature>
<dbReference type="Proteomes" id="UP000620124">
    <property type="component" value="Unassembled WGS sequence"/>
</dbReference>
<dbReference type="Pfam" id="PF25000">
    <property type="entry name" value="DUF7779"/>
    <property type="match status" value="1"/>
</dbReference>
<dbReference type="InterPro" id="IPR056681">
    <property type="entry name" value="DUF7779"/>
</dbReference>
<protein>
    <submittedName>
        <fullName evidence="3">FabD/lysophospholipase-like protein</fullName>
    </submittedName>
</protein>
<dbReference type="AlphaFoldDB" id="A0A8H7CFP6"/>
<dbReference type="SUPFAM" id="SSF52540">
    <property type="entry name" value="P-loop containing nucleoside triphosphate hydrolases"/>
    <property type="match status" value="1"/>
</dbReference>
<evidence type="ECO:0000313" key="4">
    <source>
        <dbReference type="Proteomes" id="UP000620124"/>
    </source>
</evidence>
<dbReference type="PANTHER" id="PTHR46082:SF6">
    <property type="entry name" value="AAA+ ATPASE DOMAIN-CONTAINING PROTEIN-RELATED"/>
    <property type="match status" value="1"/>
</dbReference>
<dbReference type="PANTHER" id="PTHR46082">
    <property type="entry name" value="ATP/GTP-BINDING PROTEIN-RELATED"/>
    <property type="match status" value="1"/>
</dbReference>
<dbReference type="Gene3D" id="3.40.50.300">
    <property type="entry name" value="P-loop containing nucleotide triphosphate hydrolases"/>
    <property type="match status" value="1"/>
</dbReference>
<dbReference type="InterPro" id="IPR011990">
    <property type="entry name" value="TPR-like_helical_dom_sf"/>
</dbReference>
<comment type="caution">
    <text evidence="3">The sequence shown here is derived from an EMBL/GenBank/DDBJ whole genome shotgun (WGS) entry which is preliminary data.</text>
</comment>
<feature type="compositionally biased region" description="Gly residues" evidence="1">
    <location>
        <begin position="21"/>
        <end position="41"/>
    </location>
</feature>
<sequence length="656" mass="73270">MSSQLDGIMSSCDSQPLYIIGGQGGPGGQGHSHGTGGPGGAGLGPTVHIIAQQLIADNLYATLASDQAGQSSNIHASQTVNQCPPPSRIFQGRQDILDKMRCFFTSNLRIQHIYVLHGLGGTGKTQIALKFIQESSSHFTNIFFLDSSSIDTIGAWLKNIATTKNVGSSSQDALQWLQSNDKWLLFFDNADDPKLNLNNFLPQCDHGNILITTRNPGLYAVALLLRSAAQCPTDDNKRTATQIVKMLHYLPLAIIQAGAFISKSGDMDGYLTLYEHNQARLLSQKPAQSHDSYSWTVYTTWQINFEKLSQPAVTLLQLCSFLHYQGISEQIFKNAANYKFGPSSPSKDELKMALEFLSQFSGPTGIWDSFCFLDVTNEIQAYSLMKFDSGRKMFSMHPLVHNWIRSTLPNEESYHCCTFGIVGMSLTGLSVEDQRLAALWMQPHIDFLLHGTKDLNLNFRYEYAKIYAFGGRLNTAAELLEGMLLERRDHLGGQHLDTLEVMYWLGWVYESQGNYHEAKAIQVVELQQRRTLFGNDHPDTVEIMGKLALTYHRLGELKAAEELATELLSMKINLGTSHPDMLENLAQACHFLGKLEQTEELQLMALEKRRNVLVDNHPSILQIMGNLAITYQLLGKLKDAEELQFVTLEKKRKSLG</sequence>
<dbReference type="InterPro" id="IPR027417">
    <property type="entry name" value="P-loop_NTPase"/>
</dbReference>
<evidence type="ECO:0000259" key="2">
    <source>
        <dbReference type="Pfam" id="PF25000"/>
    </source>
</evidence>
<proteinExistence type="predicted"/>
<dbReference type="SUPFAM" id="SSF48452">
    <property type="entry name" value="TPR-like"/>
    <property type="match status" value="1"/>
</dbReference>
<dbReference type="Pfam" id="PF13374">
    <property type="entry name" value="TPR_10"/>
    <property type="match status" value="2"/>
</dbReference>
<dbReference type="Pfam" id="PF13424">
    <property type="entry name" value="TPR_12"/>
    <property type="match status" value="1"/>
</dbReference>